<feature type="transmembrane region" description="Helical" evidence="9">
    <location>
        <begin position="935"/>
        <end position="956"/>
    </location>
</feature>
<dbReference type="eggNOG" id="COG0841">
    <property type="taxonomic scope" value="Bacteria"/>
</dbReference>
<comment type="caution">
    <text evidence="10">The sequence shown here is derived from an EMBL/GenBank/DDBJ whole genome shotgun (WGS) entry which is preliminary data.</text>
</comment>
<keyword evidence="3 9" id="KW-0813">Transport</keyword>
<dbReference type="PANTHER" id="PTHR32063">
    <property type="match status" value="1"/>
</dbReference>
<dbReference type="Proteomes" id="UP000054600">
    <property type="component" value="Unassembled WGS sequence"/>
</dbReference>
<comment type="subcellular location">
    <subcellularLocation>
        <location evidence="1 9">Cell inner membrane</location>
        <topology evidence="1 9">Multi-pass membrane protein</topology>
    </subcellularLocation>
</comment>
<evidence type="ECO:0000256" key="7">
    <source>
        <dbReference type="ARBA" id="ARBA00022989"/>
    </source>
</evidence>
<evidence type="ECO:0000256" key="8">
    <source>
        <dbReference type="ARBA" id="ARBA00023136"/>
    </source>
</evidence>
<accession>A0A0W0Z601</accession>
<feature type="transmembrane region" description="Helical" evidence="9">
    <location>
        <begin position="450"/>
        <end position="472"/>
    </location>
</feature>
<dbReference type="NCBIfam" id="TIGR00915">
    <property type="entry name" value="2A0602"/>
    <property type="match status" value="1"/>
</dbReference>
<dbReference type="Gene3D" id="3.30.2090.10">
    <property type="entry name" value="Multidrug efflux transporter AcrB TolC docking domain, DN and DC subdomains"/>
    <property type="match status" value="2"/>
</dbReference>
<dbReference type="GO" id="GO:0015562">
    <property type="term" value="F:efflux transmembrane transporter activity"/>
    <property type="evidence" value="ECO:0007669"/>
    <property type="project" value="InterPro"/>
</dbReference>
<organism evidence="10 11">
    <name type="scientific">Legionella shakespearei DSM 23087</name>
    <dbReference type="NCBI Taxonomy" id="1122169"/>
    <lineage>
        <taxon>Bacteria</taxon>
        <taxon>Pseudomonadati</taxon>
        <taxon>Pseudomonadota</taxon>
        <taxon>Gammaproteobacteria</taxon>
        <taxon>Legionellales</taxon>
        <taxon>Legionellaceae</taxon>
        <taxon>Legionella</taxon>
    </lineage>
</organism>
<dbReference type="STRING" id="1122169.Lsha_0658"/>
<dbReference type="PATRIC" id="fig|1122169.6.peg.751"/>
<feature type="transmembrane region" description="Helical" evidence="9">
    <location>
        <begin position="405"/>
        <end position="429"/>
    </location>
</feature>
<protein>
    <recommendedName>
        <fullName evidence="9">Efflux pump membrane transporter</fullName>
    </recommendedName>
</protein>
<dbReference type="PRINTS" id="PR00702">
    <property type="entry name" value="ACRIFLAVINRP"/>
</dbReference>
<sequence>MMSQFFIERPVLANVIALFIVFLGLIAIAILPVAQYPAIVPPTIQVTTSYPGADAKTMINTVALPIEQQVNGVEDMLYMQSTSTDNGTYNLIVTFKIGTDLNYAQVLVQNRVQAAMAQLPESVQKQGVVVQQKSTAILQFITLTSKNNEYDGVFLNSYAVINMQDELSRLPGVGNVLVFGSGSYAMRIWLDPKKMLAFGLNPSDVLNAINYQNKEVSAGQLGAPPTAGAQPYQFTVNVPGQLSSPEEFGNIIIKTSDTDPDQNANASSSAQVVRIRDVGRVELGSSSYNQLAKLNNKATAAIGIFQLPGANALQVAKEVRATVAKMAKNFPPGLEYSIPFDTTMFVTASISEVYKTLFEAGILVLIVIVVFLQNFRASLVPATTVPVTIIGTFFALLLLGYSINLLTLFALVLAIGIVVDDAIVIVEGVTQHIEKGTPPKESAIIAMKELFGPIIGITLVLMAVFVPAGFMPGLTGSMYAQFALVIAATAFISSINAMTLKPTQCALWLRAPDHTKQKNIVFRAFDRMYLPVEAAYVRLMDRLVHHSGVVCLAGVILVGLAIFGLTRIPTGFIPIEDQGYLILSVQLPDGASLGRTDTVLNRLSKQVSEVAGVDNIIAIDGVSLLDNNANLANAGVLYVIFKDWDERGKSENLMALYTHLNKIAQETLDAKVLVVVPPPIQGLGLSGGFQMQLELQDGTFDYRKLQQATDQLIAQGREEPQLQNLMTSFRASVPQVAAPINRTKAESLGVKIDDAFGTLQTYLGSSYVNLFTKFGQVFPVYVQAEASSRVNSSDLKNYYVRNQSGSMVPLGTLTDVGPAVGPSIISLYNLYPSSNINGAAAKGFSSGQGINVMEQLAQDQLPPGISYEWTSTAYQEKIAGNMSYFIFALSLVFVYMILAGQYENWLTPSSILLSVPLTLIGTVLALGSLGMDNNMYTQIGLLLLIALATKNAILIVEVANEQHLIHGKSIIEAAVLGAKTRFRPILMTSFAFIMGVMPLVFASGAGANSRKSIGIAVSSGMLASTCLAVVFVPVFYVLLQTWQQKRKAARTDKAEMALKEADHH</sequence>
<dbReference type="Pfam" id="PF00873">
    <property type="entry name" value="ACR_tran"/>
    <property type="match status" value="1"/>
</dbReference>
<keyword evidence="11" id="KW-1185">Reference proteome</keyword>
<evidence type="ECO:0000256" key="6">
    <source>
        <dbReference type="ARBA" id="ARBA00022692"/>
    </source>
</evidence>
<evidence type="ECO:0000256" key="5">
    <source>
        <dbReference type="ARBA" id="ARBA00022519"/>
    </source>
</evidence>
<gene>
    <name evidence="10" type="primary">lmxF_1</name>
    <name evidence="10" type="ORF">Lsha_0658</name>
</gene>
<proteinExistence type="inferred from homology"/>
<evidence type="ECO:0000256" key="1">
    <source>
        <dbReference type="ARBA" id="ARBA00004429"/>
    </source>
</evidence>
<keyword evidence="8 9" id="KW-0472">Membrane</keyword>
<dbReference type="SUPFAM" id="SSF82693">
    <property type="entry name" value="Multidrug efflux transporter AcrB pore domain, PN1, PN2, PC1 and PC2 subdomains"/>
    <property type="match status" value="4"/>
</dbReference>
<feature type="transmembrane region" description="Helical" evidence="9">
    <location>
        <begin position="1013"/>
        <end position="1039"/>
    </location>
</feature>
<dbReference type="EMBL" id="LNYW01000019">
    <property type="protein sequence ID" value="KTD64227.1"/>
    <property type="molecule type" value="Genomic_DNA"/>
</dbReference>
<reference evidence="10 11" key="1">
    <citation type="submission" date="2015-11" db="EMBL/GenBank/DDBJ databases">
        <title>Genomic analysis of 38 Legionella species identifies large and diverse effector repertoires.</title>
        <authorList>
            <person name="Burstein D."/>
            <person name="Amaro F."/>
            <person name="Zusman T."/>
            <person name="Lifshitz Z."/>
            <person name="Cohen O."/>
            <person name="Gilbert J.A."/>
            <person name="Pupko T."/>
            <person name="Shuman H.A."/>
            <person name="Segal G."/>
        </authorList>
    </citation>
    <scope>NUCLEOTIDE SEQUENCE [LARGE SCALE GENOMIC DNA]</scope>
    <source>
        <strain evidence="10 11">ATCC 49655</strain>
    </source>
</reference>
<dbReference type="Gene3D" id="1.20.1640.10">
    <property type="entry name" value="Multidrug efflux transporter AcrB transmembrane domain"/>
    <property type="match status" value="2"/>
</dbReference>
<dbReference type="FunFam" id="1.20.1640.10:FF:000001">
    <property type="entry name" value="Efflux pump membrane transporter"/>
    <property type="match status" value="1"/>
</dbReference>
<keyword evidence="6 9" id="KW-0812">Transmembrane</keyword>
<evidence type="ECO:0000313" key="11">
    <source>
        <dbReference type="Proteomes" id="UP000054600"/>
    </source>
</evidence>
<keyword evidence="4" id="KW-1003">Cell membrane</keyword>
<feature type="transmembrane region" description="Helical" evidence="9">
    <location>
        <begin position="379"/>
        <end position="399"/>
    </location>
</feature>
<dbReference type="GO" id="GO:0005886">
    <property type="term" value="C:plasma membrane"/>
    <property type="evidence" value="ECO:0007669"/>
    <property type="project" value="UniProtKB-SubCell"/>
</dbReference>
<feature type="transmembrane region" description="Helical" evidence="9">
    <location>
        <begin position="543"/>
        <end position="565"/>
    </location>
</feature>
<feature type="transmembrane region" description="Helical" evidence="9">
    <location>
        <begin position="353"/>
        <end position="372"/>
    </location>
</feature>
<evidence type="ECO:0000256" key="2">
    <source>
        <dbReference type="ARBA" id="ARBA00010942"/>
    </source>
</evidence>
<dbReference type="Gene3D" id="3.30.70.1440">
    <property type="entry name" value="Multidrug efflux transporter AcrB pore domain"/>
    <property type="match status" value="1"/>
</dbReference>
<dbReference type="Gene3D" id="3.30.70.1430">
    <property type="entry name" value="Multidrug efflux transporter AcrB pore domain"/>
    <property type="match status" value="2"/>
</dbReference>
<feature type="transmembrane region" description="Helical" evidence="9">
    <location>
        <begin position="478"/>
        <end position="500"/>
    </location>
</feature>
<evidence type="ECO:0000313" key="10">
    <source>
        <dbReference type="EMBL" id="KTD64227.1"/>
    </source>
</evidence>
<comment type="similarity">
    <text evidence="2 9">Belongs to the resistance-nodulation-cell division (RND) (TC 2.A.6) family.</text>
</comment>
<evidence type="ECO:0000256" key="9">
    <source>
        <dbReference type="RuleBase" id="RU364070"/>
    </source>
</evidence>
<dbReference type="RefSeq" id="WP_018578567.1">
    <property type="nucleotide sequence ID" value="NZ_KB892436.1"/>
</dbReference>
<name>A0A0W0Z601_9GAMM</name>
<dbReference type="GO" id="GO:0042910">
    <property type="term" value="F:xenobiotic transmembrane transporter activity"/>
    <property type="evidence" value="ECO:0007669"/>
    <property type="project" value="TreeGrafter"/>
</dbReference>
<dbReference type="PANTHER" id="PTHR32063:SF13">
    <property type="entry name" value="MULTIDRUG EFFLUX PUMP SUBUNIT ACRB-RELATED"/>
    <property type="match status" value="1"/>
</dbReference>
<dbReference type="SUPFAM" id="SSF82866">
    <property type="entry name" value="Multidrug efflux transporter AcrB transmembrane domain"/>
    <property type="match status" value="2"/>
</dbReference>
<dbReference type="AlphaFoldDB" id="A0A0W0Z601"/>
<dbReference type="InterPro" id="IPR004764">
    <property type="entry name" value="MdtF-like"/>
</dbReference>
<dbReference type="GO" id="GO:0009636">
    <property type="term" value="P:response to toxic substance"/>
    <property type="evidence" value="ECO:0007669"/>
    <property type="project" value="UniProtKB-ARBA"/>
</dbReference>
<feature type="transmembrane region" description="Helical" evidence="9">
    <location>
        <begin position="911"/>
        <end position="929"/>
    </location>
</feature>
<feature type="transmembrane region" description="Helical" evidence="9">
    <location>
        <begin position="882"/>
        <end position="899"/>
    </location>
</feature>
<dbReference type="OrthoDB" id="9757904at2"/>
<dbReference type="InterPro" id="IPR027463">
    <property type="entry name" value="AcrB_DN_DC_subdom"/>
</dbReference>
<feature type="transmembrane region" description="Helical" evidence="9">
    <location>
        <begin position="12"/>
        <end position="34"/>
    </location>
</feature>
<evidence type="ECO:0000256" key="3">
    <source>
        <dbReference type="ARBA" id="ARBA00022448"/>
    </source>
</evidence>
<dbReference type="Gene3D" id="3.30.70.1320">
    <property type="entry name" value="Multidrug efflux transporter AcrB pore domain like"/>
    <property type="match status" value="1"/>
</dbReference>
<keyword evidence="5 9" id="KW-0997">Cell inner membrane</keyword>
<feature type="transmembrane region" description="Helical" evidence="9">
    <location>
        <begin position="985"/>
        <end position="1007"/>
    </location>
</feature>
<dbReference type="InterPro" id="IPR001036">
    <property type="entry name" value="Acrflvin-R"/>
</dbReference>
<dbReference type="SUPFAM" id="SSF82714">
    <property type="entry name" value="Multidrug efflux transporter AcrB TolC docking domain, DN and DC subdomains"/>
    <property type="match status" value="2"/>
</dbReference>
<evidence type="ECO:0000256" key="4">
    <source>
        <dbReference type="ARBA" id="ARBA00022475"/>
    </source>
</evidence>
<dbReference type="FunFam" id="3.30.70.1430:FF:000001">
    <property type="entry name" value="Efflux pump membrane transporter"/>
    <property type="match status" value="1"/>
</dbReference>
<keyword evidence="7 9" id="KW-1133">Transmembrane helix</keyword>